<reference evidence="7 8" key="1">
    <citation type="journal article" date="2012" name="J. Biotechnol.">
        <title>Genome sequence of the plant growth promoting strain Bacillus amyloliquefaciens subsp. plantarum B9601-Y2 and expression of mersacidin and other secondary metabolites.</title>
        <authorList>
            <person name="He P."/>
            <person name="Hao K."/>
            <person name="Blom J."/>
            <person name="Ruckert C."/>
            <person name="Vater J."/>
            <person name="Mao Z."/>
            <person name="Wu Y."/>
            <person name="Hou M."/>
            <person name="He P."/>
            <person name="He Y."/>
            <person name="Borriss R."/>
        </authorList>
    </citation>
    <scope>NUCLEOTIDE SEQUENCE [LARGE SCALE GENOMIC DNA]</scope>
    <source>
        <strain evidence="7">Y2</strain>
    </source>
</reference>
<dbReference type="NCBIfam" id="NF001754">
    <property type="entry name" value="PRK00481.1-4"/>
    <property type="match status" value="1"/>
</dbReference>
<gene>
    <name evidence="7" type="primary">npdA</name>
    <name evidence="4" type="synonym">cobB</name>
    <name evidence="7" type="ORF">MUS_1004</name>
</gene>
<dbReference type="AlphaFoldDB" id="I2C318"/>
<feature type="active site" description="Proton acceptor" evidence="4 5">
    <location>
        <position position="127"/>
    </location>
</feature>
<keyword evidence="4 5" id="KW-0479">Metal-binding</keyword>
<dbReference type="InterPro" id="IPR026590">
    <property type="entry name" value="Ssirtuin_cat_dom"/>
</dbReference>
<organism evidence="7 8">
    <name type="scientific">Bacillus amyloliquefaciens (strain Y2)</name>
    <name type="common">Bacillus amyloliquefaciens subsp. plantarum (strain B9601-Y2)</name>
    <dbReference type="NCBI Taxonomy" id="1155777"/>
    <lineage>
        <taxon>Bacteria</taxon>
        <taxon>Bacillati</taxon>
        <taxon>Bacillota</taxon>
        <taxon>Bacilli</taxon>
        <taxon>Bacillales</taxon>
        <taxon>Bacillaceae</taxon>
        <taxon>Bacillus</taxon>
        <taxon>Bacillus amyloliquefaciens group</taxon>
    </lineage>
</organism>
<keyword evidence="4 5" id="KW-0862">Zinc</keyword>
<comment type="catalytic activity">
    <reaction evidence="4">
        <text>N(6)-acetyl-L-lysyl-[protein] + NAD(+) + H2O = 2''-O-acetyl-ADP-D-ribose + nicotinamide + L-lysyl-[protein]</text>
        <dbReference type="Rhea" id="RHEA:43636"/>
        <dbReference type="Rhea" id="RHEA-COMP:9752"/>
        <dbReference type="Rhea" id="RHEA-COMP:10731"/>
        <dbReference type="ChEBI" id="CHEBI:15377"/>
        <dbReference type="ChEBI" id="CHEBI:17154"/>
        <dbReference type="ChEBI" id="CHEBI:29969"/>
        <dbReference type="ChEBI" id="CHEBI:57540"/>
        <dbReference type="ChEBI" id="CHEBI:61930"/>
        <dbReference type="ChEBI" id="CHEBI:83767"/>
        <dbReference type="EC" id="2.3.1.286"/>
    </reaction>
</comment>
<feature type="binding site" evidence="4">
    <location>
        <position position="111"/>
    </location>
    <ligand>
        <name>nicotinamide</name>
        <dbReference type="ChEBI" id="CHEBI:17154"/>
    </ligand>
</feature>
<proteinExistence type="inferred from homology"/>
<dbReference type="GO" id="GO:0070403">
    <property type="term" value="F:NAD+ binding"/>
    <property type="evidence" value="ECO:0007669"/>
    <property type="project" value="UniProtKB-UniRule"/>
</dbReference>
<evidence type="ECO:0000256" key="1">
    <source>
        <dbReference type="ARBA" id="ARBA00022490"/>
    </source>
</evidence>
<comment type="function">
    <text evidence="4">NAD-dependent protein deacetylase which modulates the activities of several enzymes which are inactive in their acetylated form.</text>
</comment>
<feature type="binding site" evidence="4">
    <location>
        <position position="202"/>
    </location>
    <ligand>
        <name>NAD(+)</name>
        <dbReference type="ChEBI" id="CHEBI:57540"/>
    </ligand>
</feature>
<feature type="binding site" evidence="4">
    <location>
        <position position="245"/>
    </location>
    <ligand>
        <name>NAD(+)</name>
        <dbReference type="ChEBI" id="CHEBI:57540"/>
    </ligand>
</feature>
<keyword evidence="1 4" id="KW-0963">Cytoplasm</keyword>
<evidence type="ECO:0000256" key="2">
    <source>
        <dbReference type="ARBA" id="ARBA00022679"/>
    </source>
</evidence>
<evidence type="ECO:0000259" key="6">
    <source>
        <dbReference type="PROSITE" id="PS50305"/>
    </source>
</evidence>
<dbReference type="HAMAP" id="MF_01968">
    <property type="entry name" value="Sirtuin_ClassU"/>
    <property type="match status" value="1"/>
</dbReference>
<feature type="binding site" evidence="4 5">
    <location>
        <position position="155"/>
    </location>
    <ligand>
        <name>Zn(2+)</name>
        <dbReference type="ChEBI" id="CHEBI:29105"/>
    </ligand>
</feature>
<dbReference type="Pfam" id="PF02146">
    <property type="entry name" value="SIR2"/>
    <property type="match status" value="1"/>
</dbReference>
<feature type="binding site" evidence="4">
    <location>
        <position position="127"/>
    </location>
    <ligand>
        <name>NAD(+)</name>
        <dbReference type="ChEBI" id="CHEBI:57540"/>
    </ligand>
</feature>
<sequence>MIKRKGGGRVEAFMTLINQAERIVVLTGAGMSTESGIPDFRSAGGIWTEDTSRMEAMSREYFERRPREFWPKFKQLFQMKMSGGYEPNAGHTYLADLEKRGKQVDIFTQNIDGLHKKAGSSSVYELHGSIQTAACPRCGARYGLSHLLKDEVPECTAEIGDHAVCGTVLKTDVVLFGDLVQHFETLYEKLDKADLLLVIGTSLEVAPARFVPEDAGRIPGLKQVIINLEPTYCDHLFDLVIHEKIGEFAKRISAAT</sequence>
<dbReference type="SUPFAM" id="SSF52467">
    <property type="entry name" value="DHS-like NAD/FAD-binding domain"/>
    <property type="match status" value="1"/>
</dbReference>
<dbReference type="InterPro" id="IPR026591">
    <property type="entry name" value="Sirtuin_cat_small_dom_sf"/>
</dbReference>
<evidence type="ECO:0000256" key="3">
    <source>
        <dbReference type="ARBA" id="ARBA00023027"/>
    </source>
</evidence>
<evidence type="ECO:0000256" key="5">
    <source>
        <dbReference type="PROSITE-ProRule" id="PRU00236"/>
    </source>
</evidence>
<evidence type="ECO:0000313" key="7">
    <source>
        <dbReference type="EMBL" id="AFJ61042.1"/>
    </source>
</evidence>
<evidence type="ECO:0000313" key="8">
    <source>
        <dbReference type="Proteomes" id="UP000002878"/>
    </source>
</evidence>
<feature type="binding site" evidence="4 5">
    <location>
        <position position="138"/>
    </location>
    <ligand>
        <name>Zn(2+)</name>
        <dbReference type="ChEBI" id="CHEBI:29105"/>
    </ligand>
</feature>
<dbReference type="CDD" id="cd01407">
    <property type="entry name" value="SIR2-fam"/>
    <property type="match status" value="1"/>
</dbReference>
<dbReference type="InterPro" id="IPR050134">
    <property type="entry name" value="NAD-dep_sirtuin_deacylases"/>
</dbReference>
<feature type="binding site" evidence="4">
    <location>
        <position position="41"/>
    </location>
    <ligand>
        <name>NAD(+)</name>
        <dbReference type="ChEBI" id="CHEBI:57540"/>
    </ligand>
</feature>
<feature type="binding site" evidence="4">
    <location>
        <position position="33"/>
    </location>
    <ligand>
        <name>NAD(+)</name>
        <dbReference type="ChEBI" id="CHEBI:57540"/>
    </ligand>
</feature>
<dbReference type="GO" id="GO:0017136">
    <property type="term" value="F:histone deacetylase activity, NAD-dependent"/>
    <property type="evidence" value="ECO:0007669"/>
    <property type="project" value="TreeGrafter"/>
</dbReference>
<protein>
    <recommendedName>
        <fullName evidence="4">NAD-dependent protein deacetylase</fullName>
        <ecNumber evidence="4">2.3.1.286</ecNumber>
    </recommendedName>
    <alternativeName>
        <fullName evidence="4">Regulatory protein SIR2 homolog</fullName>
    </alternativeName>
</protein>
<dbReference type="InterPro" id="IPR028628">
    <property type="entry name" value="Sirtuin_class_U"/>
</dbReference>
<feature type="binding site" evidence="4">
    <location>
        <position position="112"/>
    </location>
    <ligand>
        <name>NAD(+)</name>
        <dbReference type="ChEBI" id="CHEBI:57540"/>
    </ligand>
</feature>
<name>I2C318_BACAY</name>
<dbReference type="HOGENOM" id="CLU_023643_3_0_9"/>
<dbReference type="KEGG" id="bqy:MUS_1004"/>
<dbReference type="Gene3D" id="3.30.1600.10">
    <property type="entry name" value="SIR2/SIRT2 'Small Domain"/>
    <property type="match status" value="1"/>
</dbReference>
<feature type="binding site" evidence="4">
    <location>
        <position position="111"/>
    </location>
    <ligand>
        <name>NAD(+)</name>
        <dbReference type="ChEBI" id="CHEBI:57540"/>
    </ligand>
</feature>
<dbReference type="Gene3D" id="3.40.50.1220">
    <property type="entry name" value="TPP-binding domain"/>
    <property type="match status" value="1"/>
</dbReference>
<dbReference type="PANTHER" id="PTHR11085:SF4">
    <property type="entry name" value="NAD-DEPENDENT PROTEIN DEACYLASE"/>
    <property type="match status" value="1"/>
</dbReference>
<feature type="binding site" evidence="4">
    <location>
        <position position="112"/>
    </location>
    <ligand>
        <name>nicotinamide</name>
        <dbReference type="ChEBI" id="CHEBI:17154"/>
    </ligand>
</feature>
<dbReference type="GO" id="GO:0005737">
    <property type="term" value="C:cytoplasm"/>
    <property type="evidence" value="ECO:0007669"/>
    <property type="project" value="UniProtKB-SubCell"/>
</dbReference>
<feature type="binding site" evidence="4">
    <location>
        <position position="109"/>
    </location>
    <ligand>
        <name>NAD(+)</name>
        <dbReference type="ChEBI" id="CHEBI:57540"/>
    </ligand>
</feature>
<feature type="binding site" evidence="4">
    <location>
        <position position="228"/>
    </location>
    <ligand>
        <name>NAD(+)</name>
        <dbReference type="ChEBI" id="CHEBI:57540"/>
    </ligand>
</feature>
<dbReference type="EC" id="2.3.1.286" evidence="4"/>
<dbReference type="InterPro" id="IPR029035">
    <property type="entry name" value="DHS-like_NAD/FAD-binding_dom"/>
</dbReference>
<dbReference type="GO" id="GO:0008270">
    <property type="term" value="F:zinc ion binding"/>
    <property type="evidence" value="ECO:0007669"/>
    <property type="project" value="UniProtKB-UniRule"/>
</dbReference>
<comment type="cofactor">
    <cofactor evidence="4">
        <name>Zn(2+)</name>
        <dbReference type="ChEBI" id="CHEBI:29105"/>
    </cofactor>
    <text evidence="4">Binds 1 zinc ion per subunit.</text>
</comment>
<dbReference type="InterPro" id="IPR003000">
    <property type="entry name" value="Sirtuin"/>
</dbReference>
<feature type="binding site" evidence="4">
    <location>
        <position position="40"/>
    </location>
    <ligand>
        <name>nicotinamide</name>
        <dbReference type="ChEBI" id="CHEBI:17154"/>
    </ligand>
</feature>
<feature type="binding site" evidence="4">
    <location>
        <position position="40"/>
    </location>
    <ligand>
        <name>NAD(+)</name>
        <dbReference type="ChEBI" id="CHEBI:57540"/>
    </ligand>
</feature>
<dbReference type="GO" id="GO:0016787">
    <property type="term" value="F:hydrolase activity"/>
    <property type="evidence" value="ECO:0007669"/>
    <property type="project" value="UniProtKB-KW"/>
</dbReference>
<evidence type="ECO:0000256" key="4">
    <source>
        <dbReference type="HAMAP-Rule" id="MF_01968"/>
    </source>
</evidence>
<feature type="binding site" evidence="4">
    <location>
        <position position="29"/>
    </location>
    <ligand>
        <name>NAD(+)</name>
        <dbReference type="ChEBI" id="CHEBI:57540"/>
    </ligand>
</feature>
<dbReference type="PROSITE" id="PS50305">
    <property type="entry name" value="SIRTUIN"/>
    <property type="match status" value="1"/>
</dbReference>
<dbReference type="PATRIC" id="fig|1126211.3.peg.952"/>
<dbReference type="PANTHER" id="PTHR11085">
    <property type="entry name" value="NAD-DEPENDENT PROTEIN DEACYLASE SIRTUIN-5, MITOCHONDRIAL-RELATED"/>
    <property type="match status" value="1"/>
</dbReference>
<dbReference type="Proteomes" id="UP000002878">
    <property type="component" value="Chromosome"/>
</dbReference>
<feature type="binding site" evidence="4 5">
    <location>
        <position position="135"/>
    </location>
    <ligand>
        <name>Zn(2+)</name>
        <dbReference type="ChEBI" id="CHEBI:29105"/>
    </ligand>
</feature>
<keyword evidence="3 4" id="KW-0520">NAD</keyword>
<feature type="binding site" evidence="4 5">
    <location>
        <position position="165"/>
    </location>
    <ligand>
        <name>Zn(2+)</name>
        <dbReference type="ChEBI" id="CHEBI:29105"/>
    </ligand>
</feature>
<comment type="caution">
    <text evidence="4">Lacks conserved residue(s) required for the propagation of feature annotation.</text>
</comment>
<dbReference type="EMBL" id="CP003332">
    <property type="protein sequence ID" value="AFJ61042.1"/>
    <property type="molecule type" value="Genomic_DNA"/>
</dbReference>
<keyword evidence="7" id="KW-0378">Hydrolase</keyword>
<comment type="similarity">
    <text evidence="4">Belongs to the sirtuin family. Class U subfamily.</text>
</comment>
<keyword evidence="2 4" id="KW-0808">Transferase</keyword>
<feature type="binding site" evidence="4">
    <location>
        <position position="201"/>
    </location>
    <ligand>
        <name>NAD(+)</name>
        <dbReference type="ChEBI" id="CHEBI:57540"/>
    </ligand>
</feature>
<feature type="domain" description="Deacetylase sirtuin-type" evidence="6">
    <location>
        <begin position="3"/>
        <end position="256"/>
    </location>
</feature>
<comment type="subcellular location">
    <subcellularLocation>
        <location evidence="4">Cytoplasm</location>
    </subcellularLocation>
</comment>
<feature type="binding site" evidence="4">
    <location>
        <position position="227"/>
    </location>
    <ligand>
        <name>NAD(+)</name>
        <dbReference type="ChEBI" id="CHEBI:57540"/>
    </ligand>
</feature>
<accession>I2C318</accession>